<comment type="pathway">
    <text evidence="5">Pheromone biosynthesis.</text>
</comment>
<dbReference type="InterPro" id="IPR033749">
    <property type="entry name" value="Polyprenyl_synt_CS"/>
</dbReference>
<dbReference type="Proteomes" id="UP001549920">
    <property type="component" value="Unassembled WGS sequence"/>
</dbReference>
<dbReference type="InterPro" id="IPR000092">
    <property type="entry name" value="Polyprenyl_synt"/>
</dbReference>
<dbReference type="PANTHER" id="PTHR11525">
    <property type="entry name" value="FARNESYL-PYROPHOSPHATE SYNTHETASE"/>
    <property type="match status" value="1"/>
</dbReference>
<evidence type="ECO:0000313" key="7">
    <source>
        <dbReference type="EMBL" id="KAL0869851.1"/>
    </source>
</evidence>
<comment type="cofactor">
    <cofactor evidence="1">
        <name>Mg(2+)</name>
        <dbReference type="ChEBI" id="CHEBI:18420"/>
    </cofactor>
</comment>
<protein>
    <recommendedName>
        <fullName evidence="6">Farnesyl pyrophosphate synthase</fullName>
    </recommendedName>
</protein>
<dbReference type="PROSITE" id="PS00723">
    <property type="entry name" value="POLYPRENYL_SYNTHASE_1"/>
    <property type="match status" value="1"/>
</dbReference>
<dbReference type="SUPFAM" id="SSF48576">
    <property type="entry name" value="Terpenoid synthases"/>
    <property type="match status" value="2"/>
</dbReference>
<keyword evidence="2" id="KW-0808">Transferase</keyword>
<evidence type="ECO:0000256" key="5">
    <source>
        <dbReference type="ARBA" id="ARBA00033740"/>
    </source>
</evidence>
<evidence type="ECO:0000256" key="2">
    <source>
        <dbReference type="ARBA" id="ARBA00022679"/>
    </source>
</evidence>
<dbReference type="EMBL" id="JBEUOH010000019">
    <property type="protein sequence ID" value="KAL0869851.1"/>
    <property type="molecule type" value="Genomic_DNA"/>
</dbReference>
<dbReference type="InterPro" id="IPR008949">
    <property type="entry name" value="Isoprenoid_synthase_dom_sf"/>
</dbReference>
<accession>A0ABR3HHI3</accession>
<evidence type="ECO:0000256" key="4">
    <source>
        <dbReference type="ARBA" id="ARBA00022842"/>
    </source>
</evidence>
<sequence length="790" mass="90008">MGNLTVDRWLNKTSILPNVILDAVARCRTPTVICPEKSALSQLSSVTTDLGLPYLKNIWSIHHNQHNAVNEKFLALFPDVVSTLSKTETLKIFPELGEFVKKLFEYNSAGGKKIQGLMTVTAYQMLEKPDNITEESLRLARVLGWCVELLQTFFHIQYDIIDNSSTRHGSVCWYQLPDVGMRALNDTSFVISLLMEYIKYNFGDKKYYSALLDVFNEAILQITLGQHLEAASARNISSFTEENYNKIANLKMTYYTYKLPVYVSLLLANKSHEGVYKNEEDLLHQMGILTSMQKDYMDCFDEESESGKPGTAIQEGKCTWLAVQALARCTPVQREELAACYGAADVARERRVQRLYERLQLPALYRETERAAYDSILKRIDAIPKDNVVPPDLIRKLFYTVSTSNFSHSPYRSKDALKEVFLKLHQLQRSNRGPTCEDSLLFNNHPFTFLYSIPSRIGRPSIAAHMKIISPRDCLCLLEYNSAGGNKTRGLMTVHAYQMIANPDDITEESLKRARLLGWYAEMLQTSLVLLDDIIDNSSTRRGSVCWYRLPKVGLRAINDSTVFLGVLYDSMKANFGNQPWYPRLFEYFNEAMLQFALGQHMDVTSLRNYDQFTMDIYNAIASTKMAYYTFKMPTYCALLLANKPEGGAFIIMEDIITDMGTLIMMQNDYMDCFGDEAIAGKAGTDIQEGKCTWFAVTALQHCSAEQKEEFEACYGKPDASCVQRVKRLYEHFQLPTIYRDAERTAYDSIVNRIKALPADNAVPPAVMLKLLDMMYNMRSKPEKLVSKIL</sequence>
<dbReference type="CDD" id="cd00867">
    <property type="entry name" value="Trans_IPPS"/>
    <property type="match status" value="1"/>
</dbReference>
<proteinExistence type="predicted"/>
<dbReference type="Gene3D" id="1.10.600.10">
    <property type="entry name" value="Farnesyl Diphosphate Synthase"/>
    <property type="match status" value="2"/>
</dbReference>
<comment type="caution">
    <text evidence="7">The sequence shown here is derived from an EMBL/GenBank/DDBJ whole genome shotgun (WGS) entry which is preliminary data.</text>
</comment>
<evidence type="ECO:0000256" key="3">
    <source>
        <dbReference type="ARBA" id="ARBA00022723"/>
    </source>
</evidence>
<dbReference type="InterPro" id="IPR039702">
    <property type="entry name" value="FPS1-like"/>
</dbReference>
<gene>
    <name evidence="7" type="ORF">ABMA27_006057</name>
</gene>
<dbReference type="Pfam" id="PF00348">
    <property type="entry name" value="polyprenyl_synt"/>
    <property type="match status" value="2"/>
</dbReference>
<keyword evidence="8" id="KW-1185">Reference proteome</keyword>
<keyword evidence="3" id="KW-0479">Metal-binding</keyword>
<name>A0ABR3HHI3_LOXSC</name>
<dbReference type="PANTHER" id="PTHR11525:SF0">
    <property type="entry name" value="FARNESYL PYROPHOSPHATE SYNTHASE"/>
    <property type="match status" value="1"/>
</dbReference>
<evidence type="ECO:0000256" key="1">
    <source>
        <dbReference type="ARBA" id="ARBA00001946"/>
    </source>
</evidence>
<evidence type="ECO:0000313" key="8">
    <source>
        <dbReference type="Proteomes" id="UP001549920"/>
    </source>
</evidence>
<organism evidence="7 8">
    <name type="scientific">Loxostege sticticalis</name>
    <name type="common">Beet webworm moth</name>
    <dbReference type="NCBI Taxonomy" id="481309"/>
    <lineage>
        <taxon>Eukaryota</taxon>
        <taxon>Metazoa</taxon>
        <taxon>Ecdysozoa</taxon>
        <taxon>Arthropoda</taxon>
        <taxon>Hexapoda</taxon>
        <taxon>Insecta</taxon>
        <taxon>Pterygota</taxon>
        <taxon>Neoptera</taxon>
        <taxon>Endopterygota</taxon>
        <taxon>Lepidoptera</taxon>
        <taxon>Glossata</taxon>
        <taxon>Ditrysia</taxon>
        <taxon>Pyraloidea</taxon>
        <taxon>Crambidae</taxon>
        <taxon>Pyraustinae</taxon>
        <taxon>Loxostege</taxon>
    </lineage>
</organism>
<dbReference type="SFLD" id="SFLDS00005">
    <property type="entry name" value="Isoprenoid_Synthase_Type_I"/>
    <property type="match status" value="1"/>
</dbReference>
<reference evidence="7 8" key="1">
    <citation type="submission" date="2024-06" db="EMBL/GenBank/DDBJ databases">
        <title>A chromosome-level genome assembly of beet webworm, Loxostege sticticalis.</title>
        <authorList>
            <person name="Zhang Y."/>
        </authorList>
    </citation>
    <scope>NUCLEOTIDE SEQUENCE [LARGE SCALE GENOMIC DNA]</scope>
    <source>
        <strain evidence="7">AQ026</strain>
        <tissue evidence="7">Whole body</tissue>
    </source>
</reference>
<keyword evidence="4" id="KW-0460">Magnesium</keyword>
<evidence type="ECO:0000256" key="6">
    <source>
        <dbReference type="ARBA" id="ARBA00034546"/>
    </source>
</evidence>